<dbReference type="EMBL" id="MCFL01000009">
    <property type="protein sequence ID" value="ORZ38212.1"/>
    <property type="molecule type" value="Genomic_DNA"/>
</dbReference>
<comment type="caution">
    <text evidence="1">The sequence shown here is derived from an EMBL/GenBank/DDBJ whole genome shotgun (WGS) entry which is preliminary data.</text>
</comment>
<keyword evidence="2" id="KW-1185">Reference proteome</keyword>
<organism evidence="1 2">
    <name type="scientific">Catenaria anguillulae PL171</name>
    <dbReference type="NCBI Taxonomy" id="765915"/>
    <lineage>
        <taxon>Eukaryota</taxon>
        <taxon>Fungi</taxon>
        <taxon>Fungi incertae sedis</taxon>
        <taxon>Blastocladiomycota</taxon>
        <taxon>Blastocladiomycetes</taxon>
        <taxon>Blastocladiales</taxon>
        <taxon>Catenariaceae</taxon>
        <taxon>Catenaria</taxon>
    </lineage>
</organism>
<proteinExistence type="predicted"/>
<accession>A0A1Y2HYI4</accession>
<sequence>MSFAGSSSAGCSLPLSLSLSSSLVFRFPRLLSTDRPFVLCSPARSTVIPFNSSRRYSLFPALSRPCRVIHLFWPCSQSHALALGAGCLAKHAVRTVRLCCWALRCGNWVGHSHPFVMTLGFLASLR</sequence>
<name>A0A1Y2HYI4_9FUNG</name>
<evidence type="ECO:0000313" key="1">
    <source>
        <dbReference type="EMBL" id="ORZ38212.1"/>
    </source>
</evidence>
<dbReference type="AlphaFoldDB" id="A0A1Y2HYI4"/>
<evidence type="ECO:0000313" key="2">
    <source>
        <dbReference type="Proteomes" id="UP000193411"/>
    </source>
</evidence>
<gene>
    <name evidence="1" type="ORF">BCR44DRAFT_1428888</name>
</gene>
<protein>
    <submittedName>
        <fullName evidence="1">Uncharacterized protein</fullName>
    </submittedName>
</protein>
<dbReference type="Proteomes" id="UP000193411">
    <property type="component" value="Unassembled WGS sequence"/>
</dbReference>
<reference evidence="1 2" key="1">
    <citation type="submission" date="2016-07" db="EMBL/GenBank/DDBJ databases">
        <title>Pervasive Adenine N6-methylation of Active Genes in Fungi.</title>
        <authorList>
            <consortium name="DOE Joint Genome Institute"/>
            <person name="Mondo S.J."/>
            <person name="Dannebaum R.O."/>
            <person name="Kuo R.C."/>
            <person name="Labutti K."/>
            <person name="Haridas S."/>
            <person name="Kuo A."/>
            <person name="Salamov A."/>
            <person name="Ahrendt S.R."/>
            <person name="Lipzen A."/>
            <person name="Sullivan W."/>
            <person name="Andreopoulos W.B."/>
            <person name="Clum A."/>
            <person name="Lindquist E."/>
            <person name="Daum C."/>
            <person name="Ramamoorthy G.K."/>
            <person name="Gryganskyi A."/>
            <person name="Culley D."/>
            <person name="Magnuson J.K."/>
            <person name="James T.Y."/>
            <person name="O'Malley M.A."/>
            <person name="Stajich J.E."/>
            <person name="Spatafora J.W."/>
            <person name="Visel A."/>
            <person name="Grigoriev I.V."/>
        </authorList>
    </citation>
    <scope>NUCLEOTIDE SEQUENCE [LARGE SCALE GENOMIC DNA]</scope>
    <source>
        <strain evidence="1 2">PL171</strain>
    </source>
</reference>